<dbReference type="GO" id="GO:0006935">
    <property type="term" value="P:chemotaxis"/>
    <property type="evidence" value="ECO:0007669"/>
    <property type="project" value="InterPro"/>
</dbReference>
<evidence type="ECO:0000313" key="8">
    <source>
        <dbReference type="EMBL" id="MCM2678420.1"/>
    </source>
</evidence>
<feature type="domain" description="HAMP" evidence="7">
    <location>
        <begin position="241"/>
        <end position="293"/>
    </location>
</feature>
<gene>
    <name evidence="8" type="ORF">NAF29_01880</name>
</gene>
<dbReference type="GO" id="GO:0007165">
    <property type="term" value="P:signal transduction"/>
    <property type="evidence" value="ECO:0007669"/>
    <property type="project" value="UniProtKB-KW"/>
</dbReference>
<dbReference type="SUPFAM" id="SSF58104">
    <property type="entry name" value="Methyl-accepting chemotaxis protein (MCP) signaling domain"/>
    <property type="match status" value="1"/>
</dbReference>
<name>A0AA41W406_9GAMM</name>
<dbReference type="Gene3D" id="1.10.287.950">
    <property type="entry name" value="Methyl-accepting chemotaxis protein"/>
    <property type="match status" value="1"/>
</dbReference>
<sequence length="570" mass="62249">MSAVSRTSNTSMQSRWWHIGVVHKVILGFMTVAILLTATSALSWKTGDNQGQQLERLTGTYLKIVEEANYMLISLLSMTKSISDYAAATSKDELDDRRVDFKDSDYFFRQDLSLLRQRLEMNHKKVNDGMLKYVILLEDRAQKIRRLAQGIFEAKQRLLSQLDESESLGIQQDIQLQLSKIREHVSAGVPYSQLILSFANEHVEQTSAEVVSDLNQSQVSTVIILMASLLVTVLLSVNVSRSIRIPLARVSTVLKQLAQGDLQKRVDYQRDDEFGLLASHLNSTVANLQKIVHSINVSVDQMSDVAENNQKLAAVIADENSRQRNDTESVATAVTEMEHSFNEVSASAALTNDRVLEAQSVADQSAQVIAQNVVLNQNLSHSLSESSSRIATVEKLSRDIGGILDVIKLIAEQTNLLALNAAIEAARAGSHGRGFAVVADEVRSLAKKTADSTNEINGMITSLQSGVHDAVSMVSECMQSMTLSNDKNNEASISIGQIHSIIAGIVDMSTQIATATEEQLATAGEISKNVNGISSGAAHSLDTTEKLSNSGNKLNSLARQQRDIVSKFDV</sequence>
<dbReference type="AlphaFoldDB" id="A0AA41W406"/>
<dbReference type="FunFam" id="1.10.287.950:FF:000001">
    <property type="entry name" value="Methyl-accepting chemotaxis sensory transducer"/>
    <property type="match status" value="1"/>
</dbReference>
<evidence type="ECO:0000256" key="4">
    <source>
        <dbReference type="PROSITE-ProRule" id="PRU00284"/>
    </source>
</evidence>
<protein>
    <submittedName>
        <fullName evidence="8">Methyl-accepting chemotaxis protein</fullName>
    </submittedName>
</protein>
<keyword evidence="5" id="KW-0472">Membrane</keyword>
<dbReference type="PROSITE" id="PS50885">
    <property type="entry name" value="HAMP"/>
    <property type="match status" value="1"/>
</dbReference>
<dbReference type="Pfam" id="PF00672">
    <property type="entry name" value="HAMP"/>
    <property type="match status" value="1"/>
</dbReference>
<evidence type="ECO:0000259" key="7">
    <source>
        <dbReference type="PROSITE" id="PS50885"/>
    </source>
</evidence>
<dbReference type="PANTHER" id="PTHR32089">
    <property type="entry name" value="METHYL-ACCEPTING CHEMOTAXIS PROTEIN MCPB"/>
    <property type="match status" value="1"/>
</dbReference>
<dbReference type="GO" id="GO:0016020">
    <property type="term" value="C:membrane"/>
    <property type="evidence" value="ECO:0007669"/>
    <property type="project" value="UniProtKB-SubCell"/>
</dbReference>
<dbReference type="PANTHER" id="PTHR32089:SF70">
    <property type="entry name" value="ENERGY TAXIS MODULATING METHYL ACCEPTING SENSORY TRANSDUCER"/>
    <property type="match status" value="1"/>
</dbReference>
<evidence type="ECO:0000256" key="2">
    <source>
        <dbReference type="ARBA" id="ARBA00023224"/>
    </source>
</evidence>
<evidence type="ECO:0000256" key="3">
    <source>
        <dbReference type="ARBA" id="ARBA00029447"/>
    </source>
</evidence>
<evidence type="ECO:0000313" key="9">
    <source>
        <dbReference type="Proteomes" id="UP001165393"/>
    </source>
</evidence>
<evidence type="ECO:0000259" key="6">
    <source>
        <dbReference type="PROSITE" id="PS50111"/>
    </source>
</evidence>
<proteinExistence type="inferred from homology"/>
<dbReference type="Proteomes" id="UP001165393">
    <property type="component" value="Unassembled WGS sequence"/>
</dbReference>
<dbReference type="PRINTS" id="PR00260">
    <property type="entry name" value="CHEMTRNSDUCR"/>
</dbReference>
<dbReference type="SMART" id="SM00304">
    <property type="entry name" value="HAMP"/>
    <property type="match status" value="1"/>
</dbReference>
<dbReference type="Gene3D" id="6.10.340.10">
    <property type="match status" value="1"/>
</dbReference>
<dbReference type="Pfam" id="PF00015">
    <property type="entry name" value="MCPsignal"/>
    <property type="match status" value="1"/>
</dbReference>
<keyword evidence="9" id="KW-1185">Reference proteome</keyword>
<dbReference type="InterPro" id="IPR004090">
    <property type="entry name" value="Chemotax_Me-accpt_rcpt"/>
</dbReference>
<evidence type="ECO:0000256" key="5">
    <source>
        <dbReference type="SAM" id="Phobius"/>
    </source>
</evidence>
<comment type="similarity">
    <text evidence="3">Belongs to the methyl-accepting chemotaxis (MCP) protein family.</text>
</comment>
<keyword evidence="5" id="KW-1133">Transmembrane helix</keyword>
<feature type="domain" description="Methyl-accepting transducer" evidence="6">
    <location>
        <begin position="298"/>
        <end position="534"/>
    </location>
</feature>
<dbReference type="PROSITE" id="PS50111">
    <property type="entry name" value="CHEMOTAXIS_TRANSDUC_2"/>
    <property type="match status" value="1"/>
</dbReference>
<organism evidence="8 9">
    <name type="scientific">Echinimonas agarilytica</name>
    <dbReference type="NCBI Taxonomy" id="1215918"/>
    <lineage>
        <taxon>Bacteria</taxon>
        <taxon>Pseudomonadati</taxon>
        <taxon>Pseudomonadota</taxon>
        <taxon>Gammaproteobacteria</taxon>
        <taxon>Alteromonadales</taxon>
        <taxon>Echinimonadaceae</taxon>
        <taxon>Echinimonas</taxon>
    </lineage>
</organism>
<keyword evidence="5" id="KW-0812">Transmembrane</keyword>
<dbReference type="SMART" id="SM00283">
    <property type="entry name" value="MA"/>
    <property type="match status" value="1"/>
</dbReference>
<comment type="subcellular location">
    <subcellularLocation>
        <location evidence="1">Membrane</location>
    </subcellularLocation>
</comment>
<feature type="transmembrane region" description="Helical" evidence="5">
    <location>
        <begin position="21"/>
        <end position="44"/>
    </location>
</feature>
<dbReference type="EMBL" id="JAMQGP010000001">
    <property type="protein sequence ID" value="MCM2678420.1"/>
    <property type="molecule type" value="Genomic_DNA"/>
</dbReference>
<reference evidence="8 9" key="1">
    <citation type="journal article" date="2013" name="Antonie Van Leeuwenhoek">
        <title>Echinimonas agarilytica gen. nov., sp. nov., a new gammaproteobacterium isolated from the sea urchin Strongylocentrotus intermedius.</title>
        <authorList>
            <person name="Nedashkovskaya O.I."/>
            <person name="Stenkova A.M."/>
            <person name="Zhukova N.V."/>
            <person name="Van Trappen S."/>
            <person name="Lee J.S."/>
            <person name="Kim S.B."/>
        </authorList>
    </citation>
    <scope>NUCLEOTIDE SEQUENCE [LARGE SCALE GENOMIC DNA]</scope>
    <source>
        <strain evidence="8 9">KMM 6351</strain>
    </source>
</reference>
<dbReference type="RefSeq" id="WP_251259787.1">
    <property type="nucleotide sequence ID" value="NZ_JAMQGP010000001.1"/>
</dbReference>
<dbReference type="CDD" id="cd06225">
    <property type="entry name" value="HAMP"/>
    <property type="match status" value="1"/>
</dbReference>
<evidence type="ECO:0000256" key="1">
    <source>
        <dbReference type="ARBA" id="ARBA00004370"/>
    </source>
</evidence>
<dbReference type="GO" id="GO:0004888">
    <property type="term" value="F:transmembrane signaling receptor activity"/>
    <property type="evidence" value="ECO:0007669"/>
    <property type="project" value="InterPro"/>
</dbReference>
<accession>A0AA41W406</accession>
<keyword evidence="2 4" id="KW-0807">Transducer</keyword>
<dbReference type="InterPro" id="IPR003660">
    <property type="entry name" value="HAMP_dom"/>
</dbReference>
<comment type="caution">
    <text evidence="8">The sequence shown here is derived from an EMBL/GenBank/DDBJ whole genome shotgun (WGS) entry which is preliminary data.</text>
</comment>
<dbReference type="InterPro" id="IPR004089">
    <property type="entry name" value="MCPsignal_dom"/>
</dbReference>